<dbReference type="PANTHER" id="PTHR35862">
    <property type="entry name" value="FELS-2 PROPHAGE PROTEIN"/>
    <property type="match status" value="1"/>
</dbReference>
<dbReference type="PIRSF" id="PIRSF020481">
    <property type="entry name" value="BAP"/>
    <property type="match status" value="1"/>
</dbReference>
<dbReference type="InterPro" id="IPR058530">
    <property type="entry name" value="Baseplate_J-like_C"/>
</dbReference>
<evidence type="ECO:0000313" key="3">
    <source>
        <dbReference type="EMBL" id="MFI8749084.1"/>
    </source>
</evidence>
<dbReference type="InterPro" id="IPR052726">
    <property type="entry name" value="Phage_Baseplate_Hub"/>
</dbReference>
<dbReference type="InterPro" id="IPR014507">
    <property type="entry name" value="Baseplate_assembly_J_pred"/>
</dbReference>
<dbReference type="Pfam" id="PF26078">
    <property type="entry name" value="Baseplate_J_M"/>
    <property type="match status" value="1"/>
</dbReference>
<reference evidence="3 4" key="1">
    <citation type="submission" date="2024-10" db="EMBL/GenBank/DDBJ databases">
        <title>The Natural Products Discovery Center: Release of the First 8490 Sequenced Strains for Exploring Actinobacteria Biosynthetic Diversity.</title>
        <authorList>
            <person name="Kalkreuter E."/>
            <person name="Kautsar S.A."/>
            <person name="Yang D."/>
            <person name="Bader C.D."/>
            <person name="Teijaro C.N."/>
            <person name="Fluegel L."/>
            <person name="Davis C.M."/>
            <person name="Simpson J.R."/>
            <person name="Lauterbach L."/>
            <person name="Steele A.D."/>
            <person name="Gui C."/>
            <person name="Meng S."/>
            <person name="Li G."/>
            <person name="Viehrig K."/>
            <person name="Ye F."/>
            <person name="Su P."/>
            <person name="Kiefer A.F."/>
            <person name="Nichols A."/>
            <person name="Cepeda A.J."/>
            <person name="Yan W."/>
            <person name="Fan B."/>
            <person name="Jiang Y."/>
            <person name="Adhikari A."/>
            <person name="Zheng C.-J."/>
            <person name="Schuster L."/>
            <person name="Cowan T.M."/>
            <person name="Smanski M.J."/>
            <person name="Chevrette M.G."/>
            <person name="De Carvalho L.P.S."/>
            <person name="Shen B."/>
        </authorList>
    </citation>
    <scope>NUCLEOTIDE SEQUENCE [LARGE SCALE GENOMIC DNA]</scope>
    <source>
        <strain evidence="3 4">NPDC077409</strain>
    </source>
</reference>
<dbReference type="Proteomes" id="UP001614338">
    <property type="component" value="Unassembled WGS sequence"/>
</dbReference>
<dbReference type="EMBL" id="JBITWC010000004">
    <property type="protein sequence ID" value="MFI8749084.1"/>
    <property type="molecule type" value="Genomic_DNA"/>
</dbReference>
<evidence type="ECO:0000259" key="1">
    <source>
        <dbReference type="Pfam" id="PF26078"/>
    </source>
</evidence>
<feature type="domain" description="Baseplate J-like C-terminal" evidence="2">
    <location>
        <begin position="212"/>
        <end position="291"/>
    </location>
</feature>
<accession>A0ABW8BQ74</accession>
<dbReference type="InterPro" id="IPR058531">
    <property type="entry name" value="Baseplate_J_M"/>
</dbReference>
<organism evidence="3 4">
    <name type="scientific">Vreelandella lionensis</name>
    <dbReference type="NCBI Taxonomy" id="1144478"/>
    <lineage>
        <taxon>Bacteria</taxon>
        <taxon>Pseudomonadati</taxon>
        <taxon>Pseudomonadota</taxon>
        <taxon>Gammaproteobacteria</taxon>
        <taxon>Oceanospirillales</taxon>
        <taxon>Halomonadaceae</taxon>
        <taxon>Vreelandella</taxon>
    </lineage>
</organism>
<keyword evidence="4" id="KW-1185">Reference proteome</keyword>
<dbReference type="PANTHER" id="PTHR35862:SF1">
    <property type="entry name" value="FELS-2 PROPHAGE PROTEIN"/>
    <property type="match status" value="1"/>
</dbReference>
<dbReference type="Pfam" id="PF26079">
    <property type="entry name" value="Baseplate_J_C"/>
    <property type="match status" value="1"/>
</dbReference>
<proteinExistence type="predicted"/>
<dbReference type="RefSeq" id="WP_399842319.1">
    <property type="nucleotide sequence ID" value="NZ_JBITWC010000004.1"/>
</dbReference>
<comment type="caution">
    <text evidence="3">The sequence shown here is derived from an EMBL/GenBank/DDBJ whole genome shotgun (WGS) entry which is preliminary data.</text>
</comment>
<sequence length="298" mass="31834">MNNPIDLSRLPAPAVIEPLDFETILAELTADLISRDPALADTLTLESEPLTKLLEVAAYRELLLRQRINEAAKAVMLAYAQDEDLEHLAALFDVERLEIDPGDPDATPPVPPTFERNDALRRRVLLSLDGLSTAGPERAYVYHALSASGDVKDADAFSEAPGEVTVVVLSQVGNGEAPAELLSTVSAAVNAADTRPLTDYPTAVSAEIVGYTIRAILHILPGPEAAVVRENALAAAEAYTQEQHRIGAQVTLSGVYAALHQPGVQRVELLSPTATISTTRKQAPYCDSIELTSEVVNG</sequence>
<protein>
    <submittedName>
        <fullName evidence="3">Baseplate J/gp47 family protein</fullName>
    </submittedName>
</protein>
<feature type="domain" description="Baseplate J-like central" evidence="1">
    <location>
        <begin position="132"/>
        <end position="204"/>
    </location>
</feature>
<evidence type="ECO:0000259" key="2">
    <source>
        <dbReference type="Pfam" id="PF26079"/>
    </source>
</evidence>
<name>A0ABW8BQ74_9GAMM</name>
<evidence type="ECO:0000313" key="4">
    <source>
        <dbReference type="Proteomes" id="UP001614338"/>
    </source>
</evidence>
<gene>
    <name evidence="3" type="ORF">ACIGG6_03610</name>
</gene>